<geneLocation type="plasmid" evidence="1 2">
    <name>pA</name>
</geneLocation>
<dbReference type="RefSeq" id="WP_252160677.1">
    <property type="nucleotide sequence ID" value="NZ_CP098808.1"/>
</dbReference>
<dbReference type="Proteomes" id="UP001055460">
    <property type="component" value="Plasmid pA"/>
</dbReference>
<organism evidence="1 2">
    <name type="scientific">Ensifer adhaerens</name>
    <name type="common">Sinorhizobium morelense</name>
    <dbReference type="NCBI Taxonomy" id="106592"/>
    <lineage>
        <taxon>Bacteria</taxon>
        <taxon>Pseudomonadati</taxon>
        <taxon>Pseudomonadota</taxon>
        <taxon>Alphaproteobacteria</taxon>
        <taxon>Hyphomicrobiales</taxon>
        <taxon>Rhizobiaceae</taxon>
        <taxon>Sinorhizobium/Ensifer group</taxon>
        <taxon>Ensifer</taxon>
    </lineage>
</organism>
<proteinExistence type="predicted"/>
<accession>A0A9Q8YBD0</accession>
<protein>
    <submittedName>
        <fullName evidence="1">Uncharacterized protein</fullName>
    </submittedName>
</protein>
<gene>
    <name evidence="1" type="ORF">NE863_24515</name>
</gene>
<reference evidence="1" key="1">
    <citation type="submission" date="2022-06" db="EMBL/GenBank/DDBJ databases">
        <title>Physiological and biochemical characterization and genomic elucidation of a strain of the genus Ensifer adhaerens M8 that combines arsenic oxidation and chromium reduction.</title>
        <authorList>
            <person name="Li X."/>
            <person name="Yu c."/>
        </authorList>
    </citation>
    <scope>NUCLEOTIDE SEQUENCE</scope>
    <source>
        <strain evidence="1">M8</strain>
        <plasmid evidence="1">pA</plasmid>
    </source>
</reference>
<evidence type="ECO:0000313" key="1">
    <source>
        <dbReference type="EMBL" id="USJ25638.1"/>
    </source>
</evidence>
<dbReference type="EMBL" id="CP098808">
    <property type="protein sequence ID" value="USJ25638.1"/>
    <property type="molecule type" value="Genomic_DNA"/>
</dbReference>
<keyword evidence="1" id="KW-0614">Plasmid</keyword>
<dbReference type="AlphaFoldDB" id="A0A9Q8YBD0"/>
<sequence length="55" mass="6212">MTVALEAHIEELRRELNCCDPAERAQIRAELEQAYAELEVIVAEVEGRVSSEPPF</sequence>
<name>A0A9Q8YBD0_ENSAD</name>
<evidence type="ECO:0000313" key="2">
    <source>
        <dbReference type="Proteomes" id="UP001055460"/>
    </source>
</evidence>